<dbReference type="Pfam" id="PF02518">
    <property type="entry name" value="HATPase_c"/>
    <property type="match status" value="1"/>
</dbReference>
<dbReference type="InterPro" id="IPR003661">
    <property type="entry name" value="HisK_dim/P_dom"/>
</dbReference>
<dbReference type="AlphaFoldDB" id="A0A1T4JP15"/>
<feature type="transmembrane region" description="Helical" evidence="4">
    <location>
        <begin position="133"/>
        <end position="150"/>
    </location>
</feature>
<feature type="transmembrane region" description="Helical" evidence="4">
    <location>
        <begin position="87"/>
        <end position="103"/>
    </location>
</feature>
<proteinExistence type="predicted"/>
<dbReference type="EC" id="2.7.13.3" evidence="2"/>
<dbReference type="CDD" id="cd00082">
    <property type="entry name" value="HisKA"/>
    <property type="match status" value="1"/>
</dbReference>
<keyword evidence="6" id="KW-0808">Transferase</keyword>
<dbReference type="Gene3D" id="1.10.287.130">
    <property type="match status" value="1"/>
</dbReference>
<dbReference type="GO" id="GO:0000155">
    <property type="term" value="F:phosphorelay sensor kinase activity"/>
    <property type="evidence" value="ECO:0007669"/>
    <property type="project" value="InterPro"/>
</dbReference>
<feature type="transmembrane region" description="Helical" evidence="4">
    <location>
        <begin position="109"/>
        <end position="126"/>
    </location>
</feature>
<sequence>MTAQARNFRLTFQKRWFWLVGNAAEFALEPRIFHSISLGLMVLMLVYVPYDLLAGMYIASLSCLIIAAIFFYEYYRSRFLRRKHRSIVFGVAGLVLLSVNYFANAGVEGSTDVIWPAYLLLVLTICEYRQMIVWLLVYMLAFGFVHALEHRYPGLVYYPFHDAAGQFTDHITAFPIPVISMAIVVGLFRRNYDKERTIVAQKDAEKARLLSILSHDLRAPFIQVQQYFELLKYDTLSQADRARLEQALKQTNDQGLNLVTNLLYWSRSQLDGFSMRLAPQPLAATLKNTLETTTRLCNEKGITVIAAIQPDIYVMADADMLQLVVRNLLQNAIKFTAPGGTIKIETEPDNNCCSIHVKDNGKGIRPEQLENIFSGIRPTPGTANEKGVGLGLRVCKEFMERQGGHIGVKSEWGEGSCFTVSIPVAVNAAT</sequence>
<protein>
    <recommendedName>
        <fullName evidence="2">histidine kinase</fullName>
        <ecNumber evidence="2">2.7.13.3</ecNumber>
    </recommendedName>
</protein>
<dbReference type="InterPro" id="IPR005467">
    <property type="entry name" value="His_kinase_dom"/>
</dbReference>
<keyword evidence="6" id="KW-0418">Kinase</keyword>
<feature type="transmembrane region" description="Helical" evidence="4">
    <location>
        <begin position="56"/>
        <end position="75"/>
    </location>
</feature>
<evidence type="ECO:0000256" key="4">
    <source>
        <dbReference type="SAM" id="Phobius"/>
    </source>
</evidence>
<dbReference type="PANTHER" id="PTHR43547:SF2">
    <property type="entry name" value="HYBRID SIGNAL TRANSDUCTION HISTIDINE KINASE C"/>
    <property type="match status" value="1"/>
</dbReference>
<evidence type="ECO:0000313" key="7">
    <source>
        <dbReference type="Proteomes" id="UP000190888"/>
    </source>
</evidence>
<dbReference type="PRINTS" id="PR00344">
    <property type="entry name" value="BCTRLSENSOR"/>
</dbReference>
<dbReference type="CDD" id="cd00075">
    <property type="entry name" value="HATPase"/>
    <property type="match status" value="1"/>
</dbReference>
<dbReference type="InterPro" id="IPR036890">
    <property type="entry name" value="HATPase_C_sf"/>
</dbReference>
<dbReference type="Gene3D" id="3.30.565.10">
    <property type="entry name" value="Histidine kinase-like ATPase, C-terminal domain"/>
    <property type="match status" value="1"/>
</dbReference>
<dbReference type="InterPro" id="IPR036097">
    <property type="entry name" value="HisK_dim/P_sf"/>
</dbReference>
<accession>A0A1T4JP15</accession>
<keyword evidence="3" id="KW-0597">Phosphoprotein</keyword>
<dbReference type="PANTHER" id="PTHR43547">
    <property type="entry name" value="TWO-COMPONENT HISTIDINE KINASE"/>
    <property type="match status" value="1"/>
</dbReference>
<dbReference type="RefSeq" id="WP_078829372.1">
    <property type="nucleotide sequence ID" value="NZ_FUWH01000001.1"/>
</dbReference>
<dbReference type="SMART" id="SM00387">
    <property type="entry name" value="HATPase_c"/>
    <property type="match status" value="1"/>
</dbReference>
<feature type="transmembrane region" description="Helical" evidence="4">
    <location>
        <begin position="32"/>
        <end position="50"/>
    </location>
</feature>
<dbReference type="STRING" id="413434.SAMN04488132_1013"/>
<feature type="domain" description="Histidine kinase" evidence="5">
    <location>
        <begin position="212"/>
        <end position="426"/>
    </location>
</feature>
<reference evidence="6 7" key="1">
    <citation type="submission" date="2017-02" db="EMBL/GenBank/DDBJ databases">
        <authorList>
            <person name="Peterson S.W."/>
        </authorList>
    </citation>
    <scope>NUCLEOTIDE SEQUENCE [LARGE SCALE GENOMIC DNA]</scope>
    <source>
        <strain evidence="6 7">DSM 22335</strain>
    </source>
</reference>
<evidence type="ECO:0000313" key="6">
    <source>
        <dbReference type="EMBL" id="SJZ31888.1"/>
    </source>
</evidence>
<dbReference type="InterPro" id="IPR004358">
    <property type="entry name" value="Sig_transdc_His_kin-like_C"/>
</dbReference>
<keyword evidence="4" id="KW-0472">Membrane</keyword>
<dbReference type="SUPFAM" id="SSF47384">
    <property type="entry name" value="Homodimeric domain of signal transducing histidine kinase"/>
    <property type="match status" value="1"/>
</dbReference>
<dbReference type="SMART" id="SM00388">
    <property type="entry name" value="HisKA"/>
    <property type="match status" value="1"/>
</dbReference>
<keyword evidence="4" id="KW-0812">Transmembrane</keyword>
<dbReference type="OrthoDB" id="9810447at2"/>
<feature type="transmembrane region" description="Helical" evidence="4">
    <location>
        <begin position="170"/>
        <end position="188"/>
    </location>
</feature>
<dbReference type="PROSITE" id="PS50109">
    <property type="entry name" value="HIS_KIN"/>
    <property type="match status" value="1"/>
</dbReference>
<evidence type="ECO:0000259" key="5">
    <source>
        <dbReference type="PROSITE" id="PS50109"/>
    </source>
</evidence>
<dbReference type="Proteomes" id="UP000190888">
    <property type="component" value="Unassembled WGS sequence"/>
</dbReference>
<dbReference type="SUPFAM" id="SSF55874">
    <property type="entry name" value="ATPase domain of HSP90 chaperone/DNA topoisomerase II/histidine kinase"/>
    <property type="match status" value="1"/>
</dbReference>
<evidence type="ECO:0000256" key="2">
    <source>
        <dbReference type="ARBA" id="ARBA00012438"/>
    </source>
</evidence>
<keyword evidence="7" id="KW-1185">Reference proteome</keyword>
<evidence type="ECO:0000256" key="3">
    <source>
        <dbReference type="ARBA" id="ARBA00022553"/>
    </source>
</evidence>
<dbReference type="EMBL" id="FUWH01000001">
    <property type="protein sequence ID" value="SJZ31888.1"/>
    <property type="molecule type" value="Genomic_DNA"/>
</dbReference>
<comment type="catalytic activity">
    <reaction evidence="1">
        <text>ATP + protein L-histidine = ADP + protein N-phospho-L-histidine.</text>
        <dbReference type="EC" id="2.7.13.3"/>
    </reaction>
</comment>
<dbReference type="InterPro" id="IPR003594">
    <property type="entry name" value="HATPase_dom"/>
</dbReference>
<evidence type="ECO:0000256" key="1">
    <source>
        <dbReference type="ARBA" id="ARBA00000085"/>
    </source>
</evidence>
<name>A0A1T4JP15_9BACT</name>
<organism evidence="6 7">
    <name type="scientific">Sediminibacterium ginsengisoli</name>
    <dbReference type="NCBI Taxonomy" id="413434"/>
    <lineage>
        <taxon>Bacteria</taxon>
        <taxon>Pseudomonadati</taxon>
        <taxon>Bacteroidota</taxon>
        <taxon>Chitinophagia</taxon>
        <taxon>Chitinophagales</taxon>
        <taxon>Chitinophagaceae</taxon>
        <taxon>Sediminibacterium</taxon>
    </lineage>
</organism>
<gene>
    <name evidence="6" type="ORF">SAMN04488132_1013</name>
</gene>
<keyword evidence="4" id="KW-1133">Transmembrane helix</keyword>